<dbReference type="Gene3D" id="3.20.20.140">
    <property type="entry name" value="Metal-dependent hydrolases"/>
    <property type="match status" value="1"/>
</dbReference>
<dbReference type="PANTHER" id="PTHR21240:SF19">
    <property type="entry name" value="CATALYTIC_ HYDROLASE"/>
    <property type="match status" value="1"/>
</dbReference>
<evidence type="ECO:0000313" key="4">
    <source>
        <dbReference type="Proteomes" id="UP000028500"/>
    </source>
</evidence>
<dbReference type="PANTHER" id="PTHR21240">
    <property type="entry name" value="2-AMINO-3-CARBOXYLMUCONATE-6-SEMIALDEHYDE DECARBOXYLASE"/>
    <property type="match status" value="1"/>
</dbReference>
<dbReference type="OrthoDB" id="1407586at2"/>
<dbReference type="RefSeq" id="WP_038250840.1">
    <property type="nucleotide sequence ID" value="NZ_CAWLZI010000274.1"/>
</dbReference>
<dbReference type="AlphaFoldDB" id="A0A077PN10"/>
<protein>
    <recommendedName>
        <fullName evidence="2">Amidohydrolase-related domain-containing protein</fullName>
    </recommendedName>
</protein>
<evidence type="ECO:0000256" key="1">
    <source>
        <dbReference type="ARBA" id="ARBA00023239"/>
    </source>
</evidence>
<dbReference type="Pfam" id="PF04909">
    <property type="entry name" value="Amidohydro_2"/>
    <property type="match status" value="1"/>
</dbReference>
<dbReference type="GO" id="GO:0016787">
    <property type="term" value="F:hydrolase activity"/>
    <property type="evidence" value="ECO:0007669"/>
    <property type="project" value="InterPro"/>
</dbReference>
<dbReference type="HOGENOM" id="CLU_044590_5_0_6"/>
<gene>
    <name evidence="3" type="ORF">XBKQ1_2930011</name>
</gene>
<feature type="domain" description="Amidohydrolase-related" evidence="2">
    <location>
        <begin position="92"/>
        <end position="262"/>
    </location>
</feature>
<proteinExistence type="predicted"/>
<accession>A0A077PN10</accession>
<dbReference type="SUPFAM" id="SSF51556">
    <property type="entry name" value="Metallo-dependent hydrolases"/>
    <property type="match status" value="1"/>
</dbReference>
<organism evidence="3 4">
    <name type="scientific">Xenorhabdus bovienii str. kraussei Quebec</name>
    <dbReference type="NCBI Taxonomy" id="1398203"/>
    <lineage>
        <taxon>Bacteria</taxon>
        <taxon>Pseudomonadati</taxon>
        <taxon>Pseudomonadota</taxon>
        <taxon>Gammaproteobacteria</taxon>
        <taxon>Enterobacterales</taxon>
        <taxon>Morganellaceae</taxon>
        <taxon>Xenorhabdus</taxon>
    </lineage>
</organism>
<dbReference type="InterPro" id="IPR032466">
    <property type="entry name" value="Metal_Hydrolase"/>
</dbReference>
<reference evidence="3" key="1">
    <citation type="submission" date="2013-07" db="EMBL/GenBank/DDBJ databases">
        <title>Sub-species coevolution in mutualistic symbiosis.</title>
        <authorList>
            <person name="Murfin K."/>
            <person name="Klassen J."/>
            <person name="Lee M."/>
            <person name="Forst S."/>
            <person name="Stock P."/>
            <person name="Goodrich-Blair H."/>
        </authorList>
    </citation>
    <scope>NUCLEOTIDE SEQUENCE [LARGE SCALE GENOMIC DNA]</scope>
    <source>
        <strain evidence="3">Kraussei Quebec</strain>
    </source>
</reference>
<sequence>MKDFDINVFDAHVHTEFEGTPDHFSGIISSLDSFKESMNGINFVGALSDSAVPSQNHGDLSEYGIYHCAVIRDLNYKIDIIEKNILSGKIYAIKINVGFIHRYASDEFFQPLYILAEKLKVPIMFHSGDPGWSHAKVKYADPISFDEIAVDYPGVNFVLVHAGNPWFQSAAVVAAKNANVFLEGSSLIDGDTKACSDERAKRLISKPLSWIIDYLGSSEKLIFGSGWPMVYLKSYLDLFRQGVPEEAWKDVFCDNALKLYGFVIEKRSDGQLICVPKYKRKDSNNVHYSSK</sequence>
<dbReference type="InterPro" id="IPR006680">
    <property type="entry name" value="Amidohydro-rel"/>
</dbReference>
<evidence type="ECO:0000313" key="3">
    <source>
        <dbReference type="EMBL" id="CDH21154.1"/>
    </source>
</evidence>
<keyword evidence="1" id="KW-0456">Lyase</keyword>
<dbReference type="GO" id="GO:0016831">
    <property type="term" value="F:carboxy-lyase activity"/>
    <property type="evidence" value="ECO:0007669"/>
    <property type="project" value="InterPro"/>
</dbReference>
<name>A0A077PN10_XENBV</name>
<dbReference type="InterPro" id="IPR032465">
    <property type="entry name" value="ACMSD"/>
</dbReference>
<evidence type="ECO:0000259" key="2">
    <source>
        <dbReference type="Pfam" id="PF04909"/>
    </source>
</evidence>
<keyword evidence="4" id="KW-1185">Reference proteome</keyword>
<dbReference type="Proteomes" id="UP000028500">
    <property type="component" value="Unassembled WGS sequence"/>
</dbReference>
<dbReference type="EMBL" id="CBSY010000216">
    <property type="protein sequence ID" value="CDH21154.1"/>
    <property type="molecule type" value="Genomic_DNA"/>
</dbReference>
<comment type="caution">
    <text evidence="3">The sequence shown here is derived from an EMBL/GenBank/DDBJ whole genome shotgun (WGS) entry which is preliminary data.</text>
</comment>